<evidence type="ECO:0000313" key="5">
    <source>
        <dbReference type="Proteomes" id="UP000290174"/>
    </source>
</evidence>
<dbReference type="InterPro" id="IPR001789">
    <property type="entry name" value="Sig_transdc_resp-reg_receiver"/>
</dbReference>
<dbReference type="PANTHER" id="PTHR44591">
    <property type="entry name" value="STRESS RESPONSE REGULATOR PROTEIN 1"/>
    <property type="match status" value="1"/>
</dbReference>
<comment type="caution">
    <text evidence="4">The sequence shown here is derived from an EMBL/GenBank/DDBJ whole genome shotgun (WGS) entry which is preliminary data.</text>
</comment>
<proteinExistence type="predicted"/>
<gene>
    <name evidence="4" type="ORF">EAS61_40530</name>
</gene>
<sequence>MSFQWWLAGPPCTFRCGRGDGKRNPERGADVLSVASVISVLDDDPYVRAAINNLLESRGYIVHTFASAEEFLRSADSTDTSCVIADVQMPSVTGIDLLTQMRAQGSATPFIFITAFPDESVRVRALKAGASCFLGKPFAASDLMQCLEVALAAGGETMK</sequence>
<accession>A0A4Q0Q4K9</accession>
<dbReference type="InterPro" id="IPR050595">
    <property type="entry name" value="Bact_response_regulator"/>
</dbReference>
<dbReference type="SUPFAM" id="SSF52172">
    <property type="entry name" value="CheY-like"/>
    <property type="match status" value="1"/>
</dbReference>
<evidence type="ECO:0000313" key="4">
    <source>
        <dbReference type="EMBL" id="RXG83913.1"/>
    </source>
</evidence>
<keyword evidence="1 2" id="KW-0597">Phosphoprotein</keyword>
<dbReference type="Pfam" id="PF00072">
    <property type="entry name" value="Response_reg"/>
    <property type="match status" value="1"/>
</dbReference>
<dbReference type="InterPro" id="IPR011006">
    <property type="entry name" value="CheY-like_superfamily"/>
</dbReference>
<protein>
    <submittedName>
        <fullName evidence="4">Response regulator</fullName>
    </submittedName>
</protein>
<dbReference type="Proteomes" id="UP000290174">
    <property type="component" value="Unassembled WGS sequence"/>
</dbReference>
<feature type="domain" description="Response regulatory" evidence="3">
    <location>
        <begin position="37"/>
        <end position="151"/>
    </location>
</feature>
<dbReference type="AlphaFoldDB" id="A0A4Q0Q4K9"/>
<reference evidence="4 5" key="1">
    <citation type="submission" date="2018-11" db="EMBL/GenBank/DDBJ databases">
        <title>Bradyrhizobium sp. nov., isolated from effective nodules of peanut in China.</title>
        <authorList>
            <person name="Li Y."/>
        </authorList>
    </citation>
    <scope>NUCLEOTIDE SEQUENCE [LARGE SCALE GENOMIC DNA]</scope>
    <source>
        <strain evidence="4 5">CCBAU 51770</strain>
    </source>
</reference>
<dbReference type="PROSITE" id="PS50110">
    <property type="entry name" value="RESPONSE_REGULATORY"/>
    <property type="match status" value="1"/>
</dbReference>
<dbReference type="Gene3D" id="3.40.50.2300">
    <property type="match status" value="1"/>
</dbReference>
<feature type="modified residue" description="4-aspartylphosphate" evidence="2">
    <location>
        <position position="86"/>
    </location>
</feature>
<name>A0A4Q0Q4K9_9BRAD</name>
<dbReference type="PANTHER" id="PTHR44591:SF25">
    <property type="entry name" value="CHEMOTAXIS TWO-COMPONENT RESPONSE REGULATOR"/>
    <property type="match status" value="1"/>
</dbReference>
<dbReference type="GO" id="GO:0000160">
    <property type="term" value="P:phosphorelay signal transduction system"/>
    <property type="evidence" value="ECO:0007669"/>
    <property type="project" value="InterPro"/>
</dbReference>
<evidence type="ECO:0000259" key="3">
    <source>
        <dbReference type="PROSITE" id="PS50110"/>
    </source>
</evidence>
<evidence type="ECO:0000256" key="2">
    <source>
        <dbReference type="PROSITE-ProRule" id="PRU00169"/>
    </source>
</evidence>
<dbReference type="EMBL" id="RKMK01000088">
    <property type="protein sequence ID" value="RXG83913.1"/>
    <property type="molecule type" value="Genomic_DNA"/>
</dbReference>
<organism evidence="4 5">
    <name type="scientific">Bradyrhizobium zhanjiangense</name>
    <dbReference type="NCBI Taxonomy" id="1325107"/>
    <lineage>
        <taxon>Bacteria</taxon>
        <taxon>Pseudomonadati</taxon>
        <taxon>Pseudomonadota</taxon>
        <taxon>Alphaproteobacteria</taxon>
        <taxon>Hyphomicrobiales</taxon>
        <taxon>Nitrobacteraceae</taxon>
        <taxon>Bradyrhizobium</taxon>
    </lineage>
</organism>
<evidence type="ECO:0000256" key="1">
    <source>
        <dbReference type="ARBA" id="ARBA00022553"/>
    </source>
</evidence>
<dbReference type="SMART" id="SM00448">
    <property type="entry name" value="REC"/>
    <property type="match status" value="1"/>
</dbReference>